<proteinExistence type="predicted"/>
<dbReference type="OrthoDB" id="4226520at2759"/>
<evidence type="ECO:0000313" key="3">
    <source>
        <dbReference type="Proteomes" id="UP000214365"/>
    </source>
</evidence>
<feature type="compositionally biased region" description="Basic and acidic residues" evidence="1">
    <location>
        <begin position="147"/>
        <end position="179"/>
    </location>
</feature>
<feature type="compositionally biased region" description="Polar residues" evidence="1">
    <location>
        <begin position="13"/>
        <end position="30"/>
    </location>
</feature>
<keyword evidence="3" id="KW-1185">Reference proteome</keyword>
<dbReference type="GeneID" id="31006575"/>
<feature type="compositionally biased region" description="Basic and acidic residues" evidence="1">
    <location>
        <begin position="60"/>
        <end position="74"/>
    </location>
</feature>
<reference evidence="2 3" key="1">
    <citation type="submission" date="2015-06" db="EMBL/GenBank/DDBJ databases">
        <title>Talaromyces atroroseus IBT 11181 draft genome.</title>
        <authorList>
            <person name="Rasmussen K.B."/>
            <person name="Rasmussen S."/>
            <person name="Petersen B."/>
            <person name="Sicheritz-Ponten T."/>
            <person name="Mortensen U.H."/>
            <person name="Thrane U."/>
        </authorList>
    </citation>
    <scope>NUCLEOTIDE SEQUENCE [LARGE SCALE GENOMIC DNA]</scope>
    <source>
        <strain evidence="2 3">IBT 11181</strain>
    </source>
</reference>
<protein>
    <submittedName>
        <fullName evidence="2">Uncharacterized protein</fullName>
    </submittedName>
</protein>
<dbReference type="RefSeq" id="XP_020118069.1">
    <property type="nucleotide sequence ID" value="XM_020269139.1"/>
</dbReference>
<dbReference type="AlphaFoldDB" id="A0A225AL26"/>
<organism evidence="2 3">
    <name type="scientific">Talaromyces atroroseus</name>
    <dbReference type="NCBI Taxonomy" id="1441469"/>
    <lineage>
        <taxon>Eukaryota</taxon>
        <taxon>Fungi</taxon>
        <taxon>Dikarya</taxon>
        <taxon>Ascomycota</taxon>
        <taxon>Pezizomycotina</taxon>
        <taxon>Eurotiomycetes</taxon>
        <taxon>Eurotiomycetidae</taxon>
        <taxon>Eurotiales</taxon>
        <taxon>Trichocomaceae</taxon>
        <taxon>Talaromyces</taxon>
        <taxon>Talaromyces sect. Trachyspermi</taxon>
    </lineage>
</organism>
<comment type="caution">
    <text evidence="2">The sequence shown here is derived from an EMBL/GenBank/DDBJ whole genome shotgun (WGS) entry which is preliminary data.</text>
</comment>
<name>A0A225AL26_TALAT</name>
<feature type="region of interest" description="Disordered" evidence="1">
    <location>
        <begin position="1"/>
        <end position="191"/>
    </location>
</feature>
<evidence type="ECO:0000256" key="1">
    <source>
        <dbReference type="SAM" id="MobiDB-lite"/>
    </source>
</evidence>
<feature type="compositionally biased region" description="Polar residues" evidence="1">
    <location>
        <begin position="103"/>
        <end position="112"/>
    </location>
</feature>
<feature type="compositionally biased region" description="Low complexity" evidence="1">
    <location>
        <begin position="113"/>
        <end position="135"/>
    </location>
</feature>
<sequence>MPGVTGEPAGLTRQCSHSNDLSTLSPSSAPSGHKPFSFMRSSSFSFNKSHSHAEPPTIPECEKEPIFDEIRDCDEAPYPQTPQPRKSPTTGALDIKHKPEYKNFNNTANNNRSLSTSLPSVVPSNPPSSQSSTSPMPIPPHRNKWLNKLDPRFNAKLMEERQKTIERQERERRKKREDDQMIEDLLSKWAN</sequence>
<gene>
    <name evidence="2" type="ORF">UA08_06820</name>
</gene>
<evidence type="ECO:0000313" key="2">
    <source>
        <dbReference type="EMBL" id="OKL57948.1"/>
    </source>
</evidence>
<dbReference type="EMBL" id="LFMY01000010">
    <property type="protein sequence ID" value="OKL57948.1"/>
    <property type="molecule type" value="Genomic_DNA"/>
</dbReference>
<accession>A0A225AL26</accession>
<feature type="compositionally biased region" description="Low complexity" evidence="1">
    <location>
        <begin position="36"/>
        <end position="48"/>
    </location>
</feature>
<dbReference type="Proteomes" id="UP000214365">
    <property type="component" value="Unassembled WGS sequence"/>
</dbReference>